<evidence type="ECO:0000313" key="2">
    <source>
        <dbReference type="Proteomes" id="UP000306319"/>
    </source>
</evidence>
<evidence type="ECO:0000313" key="1">
    <source>
        <dbReference type="EMBL" id="TGY80882.1"/>
    </source>
</evidence>
<reference evidence="1" key="1">
    <citation type="submission" date="2019-04" db="EMBL/GenBank/DDBJ databases">
        <title>Microbes associate with the intestines of laboratory mice.</title>
        <authorList>
            <person name="Navarre W."/>
            <person name="Wong E."/>
            <person name="Huang K."/>
            <person name="Tropini C."/>
            <person name="Ng K."/>
            <person name="Yu B."/>
        </authorList>
    </citation>
    <scope>NUCLEOTIDE SEQUENCE</scope>
    <source>
        <strain evidence="1">NM04_E33</strain>
    </source>
</reference>
<sequence>MSLYNMINGVNPATFFILPMLGKHPDEYPRFRDCFVSKDEKHIEVYTRVGGGNRHCGYGEEELEKHPNFVKTYDDKFDNTYGTYVFSVPDKWKEDFDKILLGKTLFISDEYFNEILRVYPKLEDQLRSMFHRPKTDQ</sequence>
<protein>
    <submittedName>
        <fullName evidence="1">Uncharacterized protein</fullName>
    </submittedName>
</protein>
<gene>
    <name evidence="1" type="ORF">E5331_00450</name>
</gene>
<dbReference type="EMBL" id="SRYB01000001">
    <property type="protein sequence ID" value="TGY80882.1"/>
    <property type="molecule type" value="Genomic_DNA"/>
</dbReference>
<name>A0AC61RKP6_9BACT</name>
<keyword evidence="2" id="KW-1185">Reference proteome</keyword>
<proteinExistence type="predicted"/>
<organism evidence="1 2">
    <name type="scientific">Lepagella muris</name>
    <dbReference type="NCBI Taxonomy" id="3032870"/>
    <lineage>
        <taxon>Bacteria</taxon>
        <taxon>Pseudomonadati</taxon>
        <taxon>Bacteroidota</taxon>
        <taxon>Bacteroidia</taxon>
        <taxon>Bacteroidales</taxon>
        <taxon>Muribaculaceae</taxon>
        <taxon>Lepagella</taxon>
    </lineage>
</organism>
<accession>A0AC61RKP6</accession>
<comment type="caution">
    <text evidence="1">The sequence shown here is derived from an EMBL/GenBank/DDBJ whole genome shotgun (WGS) entry which is preliminary data.</text>
</comment>
<dbReference type="Proteomes" id="UP000306319">
    <property type="component" value="Unassembled WGS sequence"/>
</dbReference>